<dbReference type="OrthoDB" id="9794626at2"/>
<dbReference type="EC" id="2.7.8.26" evidence="5 19"/>
<comment type="subcellular location">
    <subcellularLocation>
        <location evidence="2 19">Cell membrane</location>
        <topology evidence="2 19">Multi-pass membrane protein</topology>
    </subcellularLocation>
</comment>
<feature type="transmembrane region" description="Helical" evidence="19">
    <location>
        <begin position="146"/>
        <end position="167"/>
    </location>
</feature>
<organism evidence="20 21">
    <name type="scientific">Thiohalophilus thiocyanatoxydans</name>
    <dbReference type="NCBI Taxonomy" id="381308"/>
    <lineage>
        <taxon>Bacteria</taxon>
        <taxon>Pseudomonadati</taxon>
        <taxon>Pseudomonadota</taxon>
        <taxon>Gammaproteobacteria</taxon>
        <taxon>Thiohalomonadales</taxon>
        <taxon>Thiohalophilaceae</taxon>
        <taxon>Thiohalophilus</taxon>
    </lineage>
</organism>
<dbReference type="GO" id="GO:0005886">
    <property type="term" value="C:plasma membrane"/>
    <property type="evidence" value="ECO:0007669"/>
    <property type="project" value="UniProtKB-SubCell"/>
</dbReference>
<dbReference type="Proteomes" id="UP000294914">
    <property type="component" value="Unassembled WGS sequence"/>
</dbReference>
<evidence type="ECO:0000256" key="18">
    <source>
        <dbReference type="ARBA" id="ARBA00049504"/>
    </source>
</evidence>
<evidence type="ECO:0000256" key="19">
    <source>
        <dbReference type="HAMAP-Rule" id="MF_00719"/>
    </source>
</evidence>
<dbReference type="PANTHER" id="PTHR34148:SF1">
    <property type="entry name" value="ADENOSYLCOBINAMIDE-GDP RIBAZOLETRANSFERASE"/>
    <property type="match status" value="1"/>
</dbReference>
<feature type="transmembrane region" description="Helical" evidence="19">
    <location>
        <begin position="232"/>
        <end position="250"/>
    </location>
</feature>
<feature type="transmembrane region" description="Helical" evidence="19">
    <location>
        <begin position="32"/>
        <end position="56"/>
    </location>
</feature>
<evidence type="ECO:0000256" key="9">
    <source>
        <dbReference type="ARBA" id="ARBA00022679"/>
    </source>
</evidence>
<evidence type="ECO:0000256" key="12">
    <source>
        <dbReference type="ARBA" id="ARBA00022989"/>
    </source>
</evidence>
<comment type="catalytic activity">
    <reaction evidence="17 19">
        <text>alpha-ribazole + adenosylcob(III)inamide-GDP = adenosylcob(III)alamin + GMP + H(+)</text>
        <dbReference type="Rhea" id="RHEA:16049"/>
        <dbReference type="ChEBI" id="CHEBI:10329"/>
        <dbReference type="ChEBI" id="CHEBI:15378"/>
        <dbReference type="ChEBI" id="CHEBI:18408"/>
        <dbReference type="ChEBI" id="CHEBI:58115"/>
        <dbReference type="ChEBI" id="CHEBI:60487"/>
        <dbReference type="EC" id="2.7.8.26"/>
    </reaction>
</comment>
<comment type="pathway">
    <text evidence="3 19">Cofactor biosynthesis; adenosylcobalamin biosynthesis; adenosylcobalamin from cob(II)yrinate a,c-diamide: step 7/7.</text>
</comment>
<comment type="function">
    <text evidence="14 19">Joins adenosylcobinamide-GDP and alpha-ribazole to generate adenosylcobalamin (Ado-cobalamin). Also synthesizes adenosylcobalamin 5'-phosphate from adenosylcobinamide-GDP and alpha-ribazole 5'-phosphate.</text>
</comment>
<sequence>MMLLQAFVTALQLLTRIPLSIPGHDPDRQAKVAGYAVLFYPVVGVLIGALLVLLLGLLQPVWQSEASLLHAGLLLTGWVIVTGALHLDGLADSADAWLGGFGDRERTLAIMKDSYAGPAGVTAIMVILLLKFAALSELSWTLWPALLVIPVLARLQVVLLFLTTAYVRPGGMGASATEHLPRKTAWAWLLLIAVAVITLIESGWMLIVAMGLVFVVLRAIMQQRLGGTTGDTAGALIEITEAVLLCLIVLST</sequence>
<dbReference type="EMBL" id="SOQX01000010">
    <property type="protein sequence ID" value="TDX97899.1"/>
    <property type="molecule type" value="Genomic_DNA"/>
</dbReference>
<keyword evidence="13 19" id="KW-0472">Membrane</keyword>
<comment type="cofactor">
    <cofactor evidence="1 19">
        <name>Mg(2+)</name>
        <dbReference type="ChEBI" id="CHEBI:18420"/>
    </cofactor>
</comment>
<keyword evidence="8 19" id="KW-0169">Cobalamin biosynthesis</keyword>
<keyword evidence="7 19" id="KW-1003">Cell membrane</keyword>
<dbReference type="GO" id="GO:0051073">
    <property type="term" value="F:adenosylcobinamide-GDP ribazoletransferase activity"/>
    <property type="evidence" value="ECO:0007669"/>
    <property type="project" value="UniProtKB-UniRule"/>
</dbReference>
<dbReference type="NCBIfam" id="NF001278">
    <property type="entry name" value="PRK00235.1-5"/>
    <property type="match status" value="1"/>
</dbReference>
<evidence type="ECO:0000256" key="17">
    <source>
        <dbReference type="ARBA" id="ARBA00048623"/>
    </source>
</evidence>
<dbReference type="GO" id="GO:0009236">
    <property type="term" value="P:cobalamin biosynthetic process"/>
    <property type="evidence" value="ECO:0007669"/>
    <property type="project" value="UniProtKB-UniRule"/>
</dbReference>
<proteinExistence type="inferred from homology"/>
<feature type="transmembrane region" description="Helical" evidence="19">
    <location>
        <begin position="68"/>
        <end position="87"/>
    </location>
</feature>
<evidence type="ECO:0000313" key="20">
    <source>
        <dbReference type="EMBL" id="TDX97899.1"/>
    </source>
</evidence>
<evidence type="ECO:0000256" key="4">
    <source>
        <dbReference type="ARBA" id="ARBA00010561"/>
    </source>
</evidence>
<keyword evidence="10 19" id="KW-0812">Transmembrane</keyword>
<dbReference type="HAMAP" id="MF_00719">
    <property type="entry name" value="CobS"/>
    <property type="match status" value="1"/>
</dbReference>
<dbReference type="Pfam" id="PF02654">
    <property type="entry name" value="CobS"/>
    <property type="match status" value="1"/>
</dbReference>
<comment type="catalytic activity">
    <reaction evidence="18 19">
        <text>alpha-ribazole 5'-phosphate + adenosylcob(III)inamide-GDP = adenosylcob(III)alamin 5'-phosphate + GMP + H(+)</text>
        <dbReference type="Rhea" id="RHEA:23560"/>
        <dbReference type="ChEBI" id="CHEBI:15378"/>
        <dbReference type="ChEBI" id="CHEBI:57918"/>
        <dbReference type="ChEBI" id="CHEBI:58115"/>
        <dbReference type="ChEBI" id="CHEBI:60487"/>
        <dbReference type="ChEBI" id="CHEBI:60493"/>
        <dbReference type="EC" id="2.7.8.26"/>
    </reaction>
</comment>
<evidence type="ECO:0000256" key="8">
    <source>
        <dbReference type="ARBA" id="ARBA00022573"/>
    </source>
</evidence>
<gene>
    <name evidence="19" type="primary">cobS</name>
    <name evidence="20" type="ORF">EDC23_2702</name>
</gene>
<keyword evidence="9 19" id="KW-0808">Transferase</keyword>
<keyword evidence="21" id="KW-1185">Reference proteome</keyword>
<evidence type="ECO:0000256" key="13">
    <source>
        <dbReference type="ARBA" id="ARBA00023136"/>
    </source>
</evidence>
<keyword evidence="11 19" id="KW-0460">Magnesium</keyword>
<evidence type="ECO:0000256" key="16">
    <source>
        <dbReference type="ARBA" id="ARBA00032853"/>
    </source>
</evidence>
<comment type="similarity">
    <text evidence="4 19">Belongs to the CobS family.</text>
</comment>
<evidence type="ECO:0000256" key="3">
    <source>
        <dbReference type="ARBA" id="ARBA00004663"/>
    </source>
</evidence>
<evidence type="ECO:0000256" key="7">
    <source>
        <dbReference type="ARBA" id="ARBA00022475"/>
    </source>
</evidence>
<dbReference type="NCBIfam" id="TIGR00317">
    <property type="entry name" value="cobS"/>
    <property type="match status" value="1"/>
</dbReference>
<evidence type="ECO:0000256" key="10">
    <source>
        <dbReference type="ARBA" id="ARBA00022692"/>
    </source>
</evidence>
<evidence type="ECO:0000256" key="11">
    <source>
        <dbReference type="ARBA" id="ARBA00022842"/>
    </source>
</evidence>
<feature type="transmembrane region" description="Helical" evidence="19">
    <location>
        <begin position="187"/>
        <end position="220"/>
    </location>
</feature>
<evidence type="ECO:0000256" key="14">
    <source>
        <dbReference type="ARBA" id="ARBA00025228"/>
    </source>
</evidence>
<evidence type="ECO:0000256" key="1">
    <source>
        <dbReference type="ARBA" id="ARBA00001946"/>
    </source>
</evidence>
<reference evidence="20 21" key="1">
    <citation type="submission" date="2019-03" db="EMBL/GenBank/DDBJ databases">
        <title>Genomic Encyclopedia of Type Strains, Phase IV (KMG-IV): sequencing the most valuable type-strain genomes for metagenomic binning, comparative biology and taxonomic classification.</title>
        <authorList>
            <person name="Goeker M."/>
        </authorList>
    </citation>
    <scope>NUCLEOTIDE SEQUENCE [LARGE SCALE GENOMIC DNA]</scope>
    <source>
        <strain evidence="20 21">DSM 16326</strain>
    </source>
</reference>
<comment type="caution">
    <text evidence="20">The sequence shown here is derived from an EMBL/GenBank/DDBJ whole genome shotgun (WGS) entry which is preliminary data.</text>
</comment>
<evidence type="ECO:0000256" key="5">
    <source>
        <dbReference type="ARBA" id="ARBA00013200"/>
    </source>
</evidence>
<protein>
    <recommendedName>
        <fullName evidence="6 19">Adenosylcobinamide-GDP ribazoletransferase</fullName>
        <ecNumber evidence="5 19">2.7.8.26</ecNumber>
    </recommendedName>
    <alternativeName>
        <fullName evidence="16 19">Cobalamin synthase</fullName>
    </alternativeName>
    <alternativeName>
        <fullName evidence="15 19">Cobalamin-5'-phosphate synthase</fullName>
    </alternativeName>
</protein>
<evidence type="ECO:0000313" key="21">
    <source>
        <dbReference type="Proteomes" id="UP000294914"/>
    </source>
</evidence>
<dbReference type="UniPathway" id="UPA00148">
    <property type="reaction ID" value="UER00238"/>
</dbReference>
<dbReference type="AlphaFoldDB" id="A0A4R8IE78"/>
<evidence type="ECO:0000256" key="15">
    <source>
        <dbReference type="ARBA" id="ARBA00032605"/>
    </source>
</evidence>
<accession>A0A4R8IE78</accession>
<keyword evidence="12 19" id="KW-1133">Transmembrane helix</keyword>
<dbReference type="GO" id="GO:0008818">
    <property type="term" value="F:cobalamin 5'-phosphate synthase activity"/>
    <property type="evidence" value="ECO:0007669"/>
    <property type="project" value="UniProtKB-UniRule"/>
</dbReference>
<name>A0A4R8IE78_9GAMM</name>
<evidence type="ECO:0000256" key="2">
    <source>
        <dbReference type="ARBA" id="ARBA00004651"/>
    </source>
</evidence>
<dbReference type="InterPro" id="IPR003805">
    <property type="entry name" value="CobS"/>
</dbReference>
<evidence type="ECO:0000256" key="6">
    <source>
        <dbReference type="ARBA" id="ARBA00015850"/>
    </source>
</evidence>
<dbReference type="PANTHER" id="PTHR34148">
    <property type="entry name" value="ADENOSYLCOBINAMIDE-GDP RIBAZOLETRANSFERASE"/>
    <property type="match status" value="1"/>
</dbReference>
<feature type="transmembrane region" description="Helical" evidence="19">
    <location>
        <begin position="115"/>
        <end position="134"/>
    </location>
</feature>